<dbReference type="AlphaFoldDB" id="A0AAE0ZDA0"/>
<feature type="compositionally biased region" description="Polar residues" evidence="1">
    <location>
        <begin position="26"/>
        <end position="43"/>
    </location>
</feature>
<gene>
    <name evidence="2" type="ORF">RRG08_056874</name>
</gene>
<evidence type="ECO:0000256" key="1">
    <source>
        <dbReference type="SAM" id="MobiDB-lite"/>
    </source>
</evidence>
<dbReference type="EMBL" id="JAWDGP010004194">
    <property type="protein sequence ID" value="KAK3766791.1"/>
    <property type="molecule type" value="Genomic_DNA"/>
</dbReference>
<feature type="region of interest" description="Disordered" evidence="1">
    <location>
        <begin position="1"/>
        <end position="50"/>
    </location>
</feature>
<comment type="caution">
    <text evidence="2">The sequence shown here is derived from an EMBL/GenBank/DDBJ whole genome shotgun (WGS) entry which is preliminary data.</text>
</comment>
<organism evidence="2 3">
    <name type="scientific">Elysia crispata</name>
    <name type="common">lettuce slug</name>
    <dbReference type="NCBI Taxonomy" id="231223"/>
    <lineage>
        <taxon>Eukaryota</taxon>
        <taxon>Metazoa</taxon>
        <taxon>Spiralia</taxon>
        <taxon>Lophotrochozoa</taxon>
        <taxon>Mollusca</taxon>
        <taxon>Gastropoda</taxon>
        <taxon>Heterobranchia</taxon>
        <taxon>Euthyneura</taxon>
        <taxon>Panpulmonata</taxon>
        <taxon>Sacoglossa</taxon>
        <taxon>Placobranchoidea</taxon>
        <taxon>Plakobranchidae</taxon>
        <taxon>Elysia</taxon>
    </lineage>
</organism>
<dbReference type="Proteomes" id="UP001283361">
    <property type="component" value="Unassembled WGS sequence"/>
</dbReference>
<protein>
    <submittedName>
        <fullName evidence="2">Uncharacterized protein</fullName>
    </submittedName>
</protein>
<accession>A0AAE0ZDA0</accession>
<name>A0AAE0ZDA0_9GAST</name>
<proteinExistence type="predicted"/>
<keyword evidence="3" id="KW-1185">Reference proteome</keyword>
<sequence length="133" mass="14244">MASGYTPDAYLAQTSVPRKRLIGPTQLRQPTPNLRSSWEQQAASRPPQIPAPLVQDVVGRGNQSLQSAGVLNLRDEGNGGVSIFEDSRVFRSPVGRSVTATLSHPDSASEMWQAPISGLGSDTSRQVVCPIFS</sequence>
<reference evidence="2" key="1">
    <citation type="journal article" date="2023" name="G3 (Bethesda)">
        <title>A reference genome for the long-term kleptoplast-retaining sea slug Elysia crispata morphotype clarki.</title>
        <authorList>
            <person name="Eastman K.E."/>
            <person name="Pendleton A.L."/>
            <person name="Shaikh M.A."/>
            <person name="Suttiyut T."/>
            <person name="Ogas R."/>
            <person name="Tomko P."/>
            <person name="Gavelis G."/>
            <person name="Widhalm J.R."/>
            <person name="Wisecaver J.H."/>
        </authorList>
    </citation>
    <scope>NUCLEOTIDE SEQUENCE</scope>
    <source>
        <strain evidence="2">ECLA1</strain>
    </source>
</reference>
<evidence type="ECO:0000313" key="2">
    <source>
        <dbReference type="EMBL" id="KAK3766791.1"/>
    </source>
</evidence>
<evidence type="ECO:0000313" key="3">
    <source>
        <dbReference type="Proteomes" id="UP001283361"/>
    </source>
</evidence>